<name>A0A3D8HB04_9BACT</name>
<evidence type="ECO:0000313" key="1">
    <source>
        <dbReference type="EMBL" id="MBC8603220.1"/>
    </source>
</evidence>
<dbReference type="AlphaFoldDB" id="A0A3D8HB04"/>
<dbReference type="InterPro" id="IPR045724">
    <property type="entry name" value="DUF6078"/>
</dbReference>
<evidence type="ECO:0000313" key="3">
    <source>
        <dbReference type="Proteomes" id="UP000256321"/>
    </source>
</evidence>
<accession>A0A3D8HB04</accession>
<dbReference type="EMBL" id="QREV01000050">
    <property type="protein sequence ID" value="RDU48031.1"/>
    <property type="molecule type" value="Genomic_DNA"/>
</dbReference>
<proteinExistence type="predicted"/>
<dbReference type="EMBL" id="JACRTI010000050">
    <property type="protein sequence ID" value="MBC8603220.1"/>
    <property type="molecule type" value="Genomic_DNA"/>
</dbReference>
<evidence type="ECO:0000313" key="4">
    <source>
        <dbReference type="Proteomes" id="UP000629596"/>
    </source>
</evidence>
<dbReference type="Pfam" id="PF19555">
    <property type="entry name" value="DUF6078"/>
    <property type="match status" value="1"/>
</dbReference>
<organism evidence="2 3">
    <name type="scientific">Parabacteroides acidifaciens</name>
    <dbReference type="NCBI Taxonomy" id="2290935"/>
    <lineage>
        <taxon>Bacteria</taxon>
        <taxon>Pseudomonadati</taxon>
        <taxon>Bacteroidota</taxon>
        <taxon>Bacteroidia</taxon>
        <taxon>Bacteroidales</taxon>
        <taxon>Tannerellaceae</taxon>
        <taxon>Parabacteroides</taxon>
    </lineage>
</organism>
<dbReference type="Proteomes" id="UP000629596">
    <property type="component" value="Unassembled WGS sequence"/>
</dbReference>
<evidence type="ECO:0000313" key="2">
    <source>
        <dbReference type="EMBL" id="RDU48031.1"/>
    </source>
</evidence>
<reference evidence="2 3" key="1">
    <citation type="submission" date="2018-07" db="EMBL/GenBank/DDBJ databases">
        <title>Parabacteroides acidifaciens nov. sp., isolated from human feces.</title>
        <authorList>
            <person name="Wang Y.J."/>
        </authorList>
    </citation>
    <scope>NUCLEOTIDE SEQUENCE [LARGE SCALE GENOMIC DNA]</scope>
    <source>
        <strain evidence="2 3">426-9</strain>
    </source>
</reference>
<keyword evidence="4" id="KW-1185">Reference proteome</keyword>
<sequence length="144" mass="17125">MKNEFDYQDVPYDFAHCFNDQCTQADNCLRHLAAANSTSIRKFLPIVNPACFPKEGDDCPFFKSQIKKRIALGITNLLDNVPHKMALQLRRQMVSHFKKTLYYRFQRKENELLPEHQLFIKQLFKQNGINEEPVFDSYRESFDW</sequence>
<dbReference type="RefSeq" id="WP_115500735.1">
    <property type="nucleotide sequence ID" value="NZ_JACRTI010000050.1"/>
</dbReference>
<gene>
    <name evidence="2" type="ORF">DWU89_16430</name>
    <name evidence="1" type="ORF">H8784_16025</name>
</gene>
<reference evidence="1 4" key="2">
    <citation type="submission" date="2020-08" db="EMBL/GenBank/DDBJ databases">
        <title>Genome public.</title>
        <authorList>
            <person name="Liu C."/>
            <person name="Sun Q."/>
        </authorList>
    </citation>
    <scope>NUCLEOTIDE SEQUENCE [LARGE SCALE GENOMIC DNA]</scope>
    <source>
        <strain evidence="1 4">426_9</strain>
    </source>
</reference>
<protein>
    <submittedName>
        <fullName evidence="2">Uncharacterized protein</fullName>
    </submittedName>
</protein>
<dbReference type="Proteomes" id="UP000256321">
    <property type="component" value="Unassembled WGS sequence"/>
</dbReference>
<comment type="caution">
    <text evidence="2">The sequence shown here is derived from an EMBL/GenBank/DDBJ whole genome shotgun (WGS) entry which is preliminary data.</text>
</comment>